<dbReference type="AlphaFoldDB" id="A0AAV0ZQC1"/>
<proteinExistence type="predicted"/>
<dbReference type="Proteomes" id="UP001157006">
    <property type="component" value="Chromosome 2"/>
</dbReference>
<accession>A0AAV0ZQC1</accession>
<name>A0AAV0ZQC1_VICFA</name>
<keyword evidence="2" id="KW-1185">Reference proteome</keyword>
<protein>
    <submittedName>
        <fullName evidence="1">Uncharacterized protein</fullName>
    </submittedName>
</protein>
<evidence type="ECO:0000313" key="2">
    <source>
        <dbReference type="Proteomes" id="UP001157006"/>
    </source>
</evidence>
<dbReference type="EMBL" id="OX451737">
    <property type="protein sequence ID" value="CAI8598605.1"/>
    <property type="molecule type" value="Genomic_DNA"/>
</dbReference>
<organism evidence="1 2">
    <name type="scientific">Vicia faba</name>
    <name type="common">Broad bean</name>
    <name type="synonym">Faba vulgaris</name>
    <dbReference type="NCBI Taxonomy" id="3906"/>
    <lineage>
        <taxon>Eukaryota</taxon>
        <taxon>Viridiplantae</taxon>
        <taxon>Streptophyta</taxon>
        <taxon>Embryophyta</taxon>
        <taxon>Tracheophyta</taxon>
        <taxon>Spermatophyta</taxon>
        <taxon>Magnoliopsida</taxon>
        <taxon>eudicotyledons</taxon>
        <taxon>Gunneridae</taxon>
        <taxon>Pentapetalae</taxon>
        <taxon>rosids</taxon>
        <taxon>fabids</taxon>
        <taxon>Fabales</taxon>
        <taxon>Fabaceae</taxon>
        <taxon>Papilionoideae</taxon>
        <taxon>50 kb inversion clade</taxon>
        <taxon>NPAAA clade</taxon>
        <taxon>Hologalegina</taxon>
        <taxon>IRL clade</taxon>
        <taxon>Fabeae</taxon>
        <taxon>Vicia</taxon>
    </lineage>
</organism>
<evidence type="ECO:0000313" key="1">
    <source>
        <dbReference type="EMBL" id="CAI8598605.1"/>
    </source>
</evidence>
<gene>
    <name evidence="1" type="ORF">VFH_II135880</name>
</gene>
<sequence length="91" mass="9924">MTQTEGTMHSKQFSPSNSGAYLVLKRVGFLLSPPGINVFGSLTVVLDEEVASSLDFGFESFTGPEPKEKLHFLPCEISKGLNIDINMFLVS</sequence>
<reference evidence="1 2" key="1">
    <citation type="submission" date="2023-01" db="EMBL/GenBank/DDBJ databases">
        <authorList>
            <person name="Kreplak J."/>
        </authorList>
    </citation>
    <scope>NUCLEOTIDE SEQUENCE [LARGE SCALE GENOMIC DNA]</scope>
</reference>